<reference evidence="1" key="1">
    <citation type="submission" date="2022-11" db="EMBL/GenBank/DDBJ databases">
        <title>beta-Carotene-producing bacterium, Jeongeuplla avenae sp. nov., alleviates the salt stress of Arabidopsis seedlings.</title>
        <authorList>
            <person name="Jiang L."/>
            <person name="Lee J."/>
        </authorList>
    </citation>
    <scope>NUCLEOTIDE SEQUENCE</scope>
    <source>
        <strain evidence="1">DY_R2A_6</strain>
    </source>
</reference>
<evidence type="ECO:0000313" key="2">
    <source>
        <dbReference type="Proteomes" id="UP001163223"/>
    </source>
</evidence>
<evidence type="ECO:0000313" key="1">
    <source>
        <dbReference type="EMBL" id="WAJ28710.1"/>
    </source>
</evidence>
<organism evidence="1 2">
    <name type="scientific">Antarcticirhabdus aurantiaca</name>
    <dbReference type="NCBI Taxonomy" id="2606717"/>
    <lineage>
        <taxon>Bacteria</taxon>
        <taxon>Pseudomonadati</taxon>
        <taxon>Pseudomonadota</taxon>
        <taxon>Alphaproteobacteria</taxon>
        <taxon>Hyphomicrobiales</taxon>
        <taxon>Aurantimonadaceae</taxon>
        <taxon>Antarcticirhabdus</taxon>
    </lineage>
</organism>
<accession>A0ACD4NPI3</accession>
<sequence>MTAAILSFGRRKPNAAPLPSKMPWQNQDLAELYRVRDRLCAAGLSVEVEGGVSDEGDPWFVYCQSGTDNVVVHIARLGTEIHVINCVTGGTYVGSSFRDVSDRMLDDAPVALGAQLRRSSNVVLHPSAFLTAFVAAALMLVDLLEHGRAEAAETHGGHHGSDGAFGVVIEGTSGRIPAQGLSDPAEKTPQHAGLAASEASTDEGDGPLTRRLQKDGPSGSVAPTQSAAPASHAGFLADAPASVLSTTLSVGLFAAELLRIFAQEQASVREDDFDAAVSNEIVSALPMSDHRDAPSGLHDASSALAGGSLESVQSANAASAKVDVPLHPLTLAPQATVPAAHAPEGELAPAPIGKPGASPAAAPHLDKAAEASAGTNLGGMTAAPAAHAPSDQPTAPPAGPPESAAPTSAVPAPAIRAEAAAVVVATTLDLDLVVSRLAKSTEAFHTASLAQASPKAPADTGKAVDGPPAAGGVDLTSGGKTAIPALDDHGKGSALPPLLPDHADAGGGSFVPDFVRGKVDILLYEAGQNMSVEGFVLFEDILTFADQVTAATFFNSFARDGNDIVFGDADHGQLRLVGVLLDPVALAAEGPSPHAG</sequence>
<name>A0ACD4NPI3_9HYPH</name>
<gene>
    <name evidence="1" type="ORF">OXU80_00190</name>
</gene>
<proteinExistence type="predicted"/>
<dbReference type="EMBL" id="CP113520">
    <property type="protein sequence ID" value="WAJ28710.1"/>
    <property type="molecule type" value="Genomic_DNA"/>
</dbReference>
<dbReference type="Proteomes" id="UP001163223">
    <property type="component" value="Chromosome"/>
</dbReference>
<protein>
    <submittedName>
        <fullName evidence="1">Uncharacterized protein</fullName>
    </submittedName>
</protein>
<keyword evidence="2" id="KW-1185">Reference proteome</keyword>